<dbReference type="Gene3D" id="1.20.1280.50">
    <property type="match status" value="1"/>
</dbReference>
<dbReference type="PROSITE" id="PS50181">
    <property type="entry name" value="FBOX"/>
    <property type="match status" value="1"/>
</dbReference>
<feature type="compositionally biased region" description="Polar residues" evidence="4">
    <location>
        <begin position="680"/>
        <end position="693"/>
    </location>
</feature>
<dbReference type="AlphaFoldDB" id="A0A177WE93"/>
<feature type="repeat" description="WD" evidence="3">
    <location>
        <begin position="245"/>
        <end position="274"/>
    </location>
</feature>
<accession>A0A177WE93</accession>
<dbReference type="InterPro" id="IPR042627">
    <property type="entry name" value="FBXW2"/>
</dbReference>
<organism evidence="6 7">
    <name type="scientific">Batrachochytrium dendrobatidis (strain JEL423)</name>
    <dbReference type="NCBI Taxonomy" id="403673"/>
    <lineage>
        <taxon>Eukaryota</taxon>
        <taxon>Fungi</taxon>
        <taxon>Fungi incertae sedis</taxon>
        <taxon>Chytridiomycota</taxon>
        <taxon>Chytridiomycota incertae sedis</taxon>
        <taxon>Chytridiomycetes</taxon>
        <taxon>Rhizophydiales</taxon>
        <taxon>Rhizophydiales incertae sedis</taxon>
        <taxon>Batrachochytrium</taxon>
    </lineage>
</organism>
<evidence type="ECO:0000256" key="4">
    <source>
        <dbReference type="SAM" id="MobiDB-lite"/>
    </source>
</evidence>
<feature type="domain" description="F-box" evidence="5">
    <location>
        <begin position="116"/>
        <end position="162"/>
    </location>
</feature>
<dbReference type="InterPro" id="IPR001680">
    <property type="entry name" value="WD40_rpt"/>
</dbReference>
<dbReference type="InterPro" id="IPR001810">
    <property type="entry name" value="F-box_dom"/>
</dbReference>
<dbReference type="Pfam" id="PF00400">
    <property type="entry name" value="WD40"/>
    <property type="match status" value="5"/>
</dbReference>
<keyword evidence="1 3" id="KW-0853">WD repeat</keyword>
<dbReference type="EMBL" id="DS022301">
    <property type="protein sequence ID" value="OAJ37861.1"/>
    <property type="molecule type" value="Genomic_DNA"/>
</dbReference>
<feature type="repeat" description="WD" evidence="3">
    <location>
        <begin position="286"/>
        <end position="317"/>
    </location>
</feature>
<dbReference type="Proteomes" id="UP000077115">
    <property type="component" value="Unassembled WGS sequence"/>
</dbReference>
<dbReference type="PROSITE" id="PS50082">
    <property type="entry name" value="WD_REPEATS_2"/>
    <property type="match status" value="4"/>
</dbReference>
<proteinExistence type="predicted"/>
<dbReference type="OrthoDB" id="5580488at2759"/>
<feature type="region of interest" description="Disordered" evidence="4">
    <location>
        <begin position="663"/>
        <end position="693"/>
    </location>
</feature>
<evidence type="ECO:0000256" key="3">
    <source>
        <dbReference type="PROSITE-ProRule" id="PRU00221"/>
    </source>
</evidence>
<dbReference type="InterPro" id="IPR036047">
    <property type="entry name" value="F-box-like_dom_sf"/>
</dbReference>
<dbReference type="Pfam" id="PF12937">
    <property type="entry name" value="F-box-like"/>
    <property type="match status" value="1"/>
</dbReference>
<sequence>MEFIETPYNTSMSSLQIKPLSTSTLDISDSKHHPQAGYSTSLCSQATHIHLSKDIPKQENNSRIDLIHDDNLALLMVHRFPHLTLTQRCQFLHQLLKCCDPSDMQFLATVIPMLHRDFITLLPLNISQMILIYIHPRDLGTSAQVSWAWNRAVSNKKLWEQLYGMIGLQSMVDVFFQSTKSVTANAKRLSFMSRWASGKFKYRSFQAHTLGILTLAFDGKYIGTGSTDKTCKISSVSTGECLRTLKGHDEAVLTVQFDKDKVCTGSADSTIRIWLNKDDGPLQHILTGHTGAVTCLKYVGNCLITGSEDKTIKIWDMVNVGVQPDPSDLPVDTTTLYRRTNDKHKDKNRKTAMHIIKSHSSFKKSDISLSDCGVAMDHNKMTTSSSVVASQKLSKPNGIVMSTVDRTTRASQSSCINIRTLYGHTGGIKSLDFHNGILISGDLHGIIKFWHIKSGNCVATYFLDHACLDAPLTLIDKHMGQSQIKNPHARSDPVSSLVFNDSRLLFGMLSGIVYLYDVHNIPLVSKIQSVGYDQLSEWASHPNTFFLNRIYHSHKSMPLCQKTSADASSHFEFDSQSSTANTCMVEHGASKISPQRLNTNSQKVAQGKWSLCVRADDWRLMSAGSEGKCTVWNHRTGKMIYQLNAISDAADDGPRQDATLKLSAPVGRQESLDQEAKAATDSQSQPTDVCQTSTNISIGHSKSLMGRVLTGVAFDDGCIVASSTDGSVKIWDAK</sequence>
<protein>
    <recommendedName>
        <fullName evidence="5">F-box domain-containing protein</fullName>
    </recommendedName>
</protein>
<reference evidence="6 7" key="1">
    <citation type="submission" date="2006-10" db="EMBL/GenBank/DDBJ databases">
        <title>The Genome Sequence of Batrachochytrium dendrobatidis JEL423.</title>
        <authorList>
            <consortium name="The Broad Institute Genome Sequencing Platform"/>
            <person name="Birren B."/>
            <person name="Lander E."/>
            <person name="Galagan J."/>
            <person name="Cuomo C."/>
            <person name="Devon K."/>
            <person name="Jaffe D."/>
            <person name="Butler J."/>
            <person name="Alvarez P."/>
            <person name="Gnerre S."/>
            <person name="Grabherr M."/>
            <person name="Kleber M."/>
            <person name="Mauceli E."/>
            <person name="Brockman W."/>
            <person name="Young S."/>
            <person name="LaButti K."/>
            <person name="Sykes S."/>
            <person name="DeCaprio D."/>
            <person name="Crawford M."/>
            <person name="Koehrsen M."/>
            <person name="Engels R."/>
            <person name="Montgomery P."/>
            <person name="Pearson M."/>
            <person name="Howarth C."/>
            <person name="Larson L."/>
            <person name="White J."/>
            <person name="O'Leary S."/>
            <person name="Kodira C."/>
            <person name="Zeng Q."/>
            <person name="Yandava C."/>
            <person name="Alvarado L."/>
            <person name="Longcore J."/>
            <person name="James T."/>
        </authorList>
    </citation>
    <scope>NUCLEOTIDE SEQUENCE [LARGE SCALE GENOMIC DNA]</scope>
    <source>
        <strain evidence="6 7">JEL423</strain>
    </source>
</reference>
<dbReference type="PRINTS" id="PR00320">
    <property type="entry name" value="GPROTEINBRPT"/>
</dbReference>
<evidence type="ECO:0000259" key="5">
    <source>
        <dbReference type="PROSITE" id="PS50181"/>
    </source>
</evidence>
<dbReference type="PANTHER" id="PTHR44436">
    <property type="entry name" value="F-BOX/WD REPEAT-CONTAINING PROTEIN 2"/>
    <property type="match status" value="1"/>
</dbReference>
<reference evidence="6 7" key="2">
    <citation type="submission" date="2016-05" db="EMBL/GenBank/DDBJ databases">
        <title>Lineage-specific infection strategies underlie the spectrum of fungal disease in amphibians.</title>
        <authorList>
            <person name="Cuomo C.A."/>
            <person name="Farrer R.A."/>
            <person name="James T."/>
            <person name="Longcore J."/>
            <person name="Birren B."/>
        </authorList>
    </citation>
    <scope>NUCLEOTIDE SEQUENCE [LARGE SCALE GENOMIC DNA]</scope>
    <source>
        <strain evidence="6 7">JEL423</strain>
    </source>
</reference>
<dbReference type="SUPFAM" id="SSF50978">
    <property type="entry name" value="WD40 repeat-like"/>
    <property type="match status" value="1"/>
</dbReference>
<dbReference type="STRING" id="403673.A0A177WE93"/>
<dbReference type="SMART" id="SM00320">
    <property type="entry name" value="WD40"/>
    <property type="match status" value="7"/>
</dbReference>
<evidence type="ECO:0000256" key="1">
    <source>
        <dbReference type="ARBA" id="ARBA00022574"/>
    </source>
</evidence>
<dbReference type="InterPro" id="IPR036322">
    <property type="entry name" value="WD40_repeat_dom_sf"/>
</dbReference>
<name>A0A177WE93_BATDL</name>
<dbReference type="InterPro" id="IPR015943">
    <property type="entry name" value="WD40/YVTN_repeat-like_dom_sf"/>
</dbReference>
<dbReference type="PANTHER" id="PTHR44436:SF1">
    <property type="entry name" value="F-BOX_WD REPEAT-CONTAINING PROTEIN 2"/>
    <property type="match status" value="1"/>
</dbReference>
<gene>
    <name evidence="6" type="ORF">BDEG_21833</name>
</gene>
<evidence type="ECO:0000313" key="6">
    <source>
        <dbReference type="EMBL" id="OAJ37860.1"/>
    </source>
</evidence>
<keyword evidence="2" id="KW-0677">Repeat</keyword>
<dbReference type="PROSITE" id="PS00678">
    <property type="entry name" value="WD_REPEATS_1"/>
    <property type="match status" value="2"/>
</dbReference>
<dbReference type="VEuPathDB" id="FungiDB:BDEG_21833"/>
<dbReference type="SUPFAM" id="SSF81383">
    <property type="entry name" value="F-box domain"/>
    <property type="match status" value="1"/>
</dbReference>
<feature type="repeat" description="WD" evidence="3">
    <location>
        <begin position="719"/>
        <end position="734"/>
    </location>
</feature>
<dbReference type="PROSITE" id="PS50294">
    <property type="entry name" value="WD_REPEATS_REGION"/>
    <property type="match status" value="3"/>
</dbReference>
<dbReference type="eggNOG" id="KOG0274">
    <property type="taxonomic scope" value="Eukaryota"/>
</dbReference>
<dbReference type="Gene3D" id="2.130.10.10">
    <property type="entry name" value="YVTN repeat-like/Quinoprotein amine dehydrogenase"/>
    <property type="match status" value="2"/>
</dbReference>
<dbReference type="InterPro" id="IPR020472">
    <property type="entry name" value="WD40_PAC1"/>
</dbReference>
<feature type="repeat" description="WD" evidence="3">
    <location>
        <begin position="421"/>
        <end position="460"/>
    </location>
</feature>
<dbReference type="InterPro" id="IPR019775">
    <property type="entry name" value="WD40_repeat_CS"/>
</dbReference>
<dbReference type="EMBL" id="DS022301">
    <property type="protein sequence ID" value="OAJ37860.1"/>
    <property type="molecule type" value="Genomic_DNA"/>
</dbReference>
<evidence type="ECO:0000256" key="2">
    <source>
        <dbReference type="ARBA" id="ARBA00022737"/>
    </source>
</evidence>
<evidence type="ECO:0000313" key="7">
    <source>
        <dbReference type="Proteomes" id="UP000077115"/>
    </source>
</evidence>